<dbReference type="GO" id="GO:0005524">
    <property type="term" value="F:ATP binding"/>
    <property type="evidence" value="ECO:0007669"/>
    <property type="project" value="UniProtKB-KW"/>
</dbReference>
<comment type="catalytic activity">
    <reaction evidence="1 10">
        <text>1D-myo-inositol 1,3,4,5,6-pentakisphosphate + ATP = 1D-myo-inositol hexakisphosphate + ADP + H(+)</text>
        <dbReference type="Rhea" id="RHEA:20313"/>
        <dbReference type="ChEBI" id="CHEBI:15378"/>
        <dbReference type="ChEBI" id="CHEBI:30616"/>
        <dbReference type="ChEBI" id="CHEBI:57733"/>
        <dbReference type="ChEBI" id="CHEBI:58130"/>
        <dbReference type="ChEBI" id="CHEBI:456216"/>
        <dbReference type="EC" id="2.7.1.158"/>
    </reaction>
</comment>
<keyword evidence="6 10" id="KW-0808">Transferase</keyword>
<dbReference type="GeneID" id="54783604"/>
<dbReference type="GO" id="GO:0035299">
    <property type="term" value="F:inositol-1,3,4,5,6-pentakisphosphate 2-kinase activity"/>
    <property type="evidence" value="ECO:0007669"/>
    <property type="project" value="UniProtKB-EC"/>
</dbReference>
<keyword evidence="9 10" id="KW-0067">ATP-binding</keyword>
<proteinExistence type="inferred from homology"/>
<dbReference type="VEuPathDB" id="FungiDB:DIURU_004953"/>
<evidence type="ECO:0000256" key="6">
    <source>
        <dbReference type="ARBA" id="ARBA00022679"/>
    </source>
</evidence>
<comment type="caution">
    <text evidence="11">The sequence shown here is derived from an EMBL/GenBank/DDBJ whole genome shotgun (WGS) entry which is preliminary data.</text>
</comment>
<dbReference type="RefSeq" id="XP_034010356.1">
    <property type="nucleotide sequence ID" value="XM_034157882.1"/>
</dbReference>
<evidence type="ECO:0000313" key="12">
    <source>
        <dbReference type="Proteomes" id="UP000449547"/>
    </source>
</evidence>
<dbReference type="InterPro" id="IPR043001">
    <property type="entry name" value="IP5_2-K_N_lobe"/>
</dbReference>
<evidence type="ECO:0000313" key="11">
    <source>
        <dbReference type="EMBL" id="KAA8898099.1"/>
    </source>
</evidence>
<comment type="function">
    <text evidence="10">Phosphorylates Ins(1,3,4,5,6)P5 at position 2 to form Ins(1,2,3,4,5,6)P6 (InsP6 or phytate).</text>
</comment>
<dbReference type="PANTHER" id="PTHR14456">
    <property type="entry name" value="INOSITOL POLYPHOSPHATE KINASE 1"/>
    <property type="match status" value="1"/>
</dbReference>
<dbReference type="EC" id="2.7.1.158" evidence="4 10"/>
<name>A0A642UFN5_DIURU</name>
<dbReference type="OrthoDB" id="272370at2759"/>
<dbReference type="GO" id="GO:0005634">
    <property type="term" value="C:nucleus"/>
    <property type="evidence" value="ECO:0007669"/>
    <property type="project" value="TreeGrafter"/>
</dbReference>
<evidence type="ECO:0000256" key="7">
    <source>
        <dbReference type="ARBA" id="ARBA00022741"/>
    </source>
</evidence>
<evidence type="ECO:0000256" key="9">
    <source>
        <dbReference type="ARBA" id="ARBA00022840"/>
    </source>
</evidence>
<accession>A0A642UFN5</accession>
<comment type="domain">
    <text evidence="10">The EXKPK motif is conserved in inositol-pentakisphosphate 2-kinases of both family 1 and 2.</text>
</comment>
<dbReference type="Gene3D" id="3.30.200.110">
    <property type="entry name" value="Inositol-pentakisphosphate 2-kinase, N-lobe"/>
    <property type="match status" value="1"/>
</dbReference>
<evidence type="ECO:0000256" key="4">
    <source>
        <dbReference type="ARBA" id="ARBA00012023"/>
    </source>
</evidence>
<evidence type="ECO:0000256" key="5">
    <source>
        <dbReference type="ARBA" id="ARBA00014846"/>
    </source>
</evidence>
<evidence type="ECO:0000256" key="2">
    <source>
        <dbReference type="ARBA" id="ARBA00003979"/>
    </source>
</evidence>
<keyword evidence="8 10" id="KW-0418">Kinase</keyword>
<dbReference type="InterPro" id="IPR009286">
    <property type="entry name" value="Ins_P5_2-kin"/>
</dbReference>
<gene>
    <name evidence="11" type="ORF">DIURU_004953</name>
</gene>
<organism evidence="11 12">
    <name type="scientific">Diutina rugosa</name>
    <name type="common">Yeast</name>
    <name type="synonym">Candida rugosa</name>
    <dbReference type="NCBI Taxonomy" id="5481"/>
    <lineage>
        <taxon>Eukaryota</taxon>
        <taxon>Fungi</taxon>
        <taxon>Dikarya</taxon>
        <taxon>Ascomycota</taxon>
        <taxon>Saccharomycotina</taxon>
        <taxon>Pichiomycetes</taxon>
        <taxon>Debaryomycetaceae</taxon>
        <taxon>Diutina</taxon>
    </lineage>
</organism>
<dbReference type="Pfam" id="PF06090">
    <property type="entry name" value="Ins_P5_2-kin"/>
    <property type="match status" value="2"/>
</dbReference>
<evidence type="ECO:0000256" key="3">
    <source>
        <dbReference type="ARBA" id="ARBA00008305"/>
    </source>
</evidence>
<evidence type="ECO:0000256" key="1">
    <source>
        <dbReference type="ARBA" id="ARBA00001774"/>
    </source>
</evidence>
<comment type="function">
    <text evidence="2">Has kinase activity and phosphorylates inositol-1,3,4,5,6-pentakisphosphate (Ins(1,3,4,5,6)P5) to produce 1,2,3,4,5,6-hexakisphosphate (InsP6), also known as phytate.</text>
</comment>
<dbReference type="OMA" id="FIELRCK"/>
<evidence type="ECO:0000256" key="8">
    <source>
        <dbReference type="ARBA" id="ARBA00022777"/>
    </source>
</evidence>
<dbReference type="PANTHER" id="PTHR14456:SF2">
    <property type="entry name" value="INOSITOL-PENTAKISPHOSPHATE 2-KINASE"/>
    <property type="match status" value="1"/>
</dbReference>
<keyword evidence="7 10" id="KW-0547">Nucleotide-binding</keyword>
<dbReference type="AlphaFoldDB" id="A0A642UFN5"/>
<dbReference type="EMBL" id="SWFT01000149">
    <property type="protein sequence ID" value="KAA8898099.1"/>
    <property type="molecule type" value="Genomic_DNA"/>
</dbReference>
<evidence type="ECO:0000256" key="10">
    <source>
        <dbReference type="RuleBase" id="RU364126"/>
    </source>
</evidence>
<protein>
    <recommendedName>
        <fullName evidence="5 10">Inositol-pentakisphosphate 2-kinase</fullName>
        <ecNumber evidence="4 10">2.7.1.158</ecNumber>
    </recommendedName>
</protein>
<reference evidence="11 12" key="1">
    <citation type="submission" date="2019-07" db="EMBL/GenBank/DDBJ databases">
        <title>Genome assembly of two rare yeast pathogens: Diutina rugosa and Trichomonascus ciferrii.</title>
        <authorList>
            <person name="Mixao V."/>
            <person name="Saus E."/>
            <person name="Hansen A."/>
            <person name="Lass-Flor C."/>
            <person name="Gabaldon T."/>
        </authorList>
    </citation>
    <scope>NUCLEOTIDE SEQUENCE [LARGE SCALE GENOMIC DNA]</scope>
    <source>
        <strain evidence="11 12">CBS 613</strain>
    </source>
</reference>
<sequence length="337" mass="39280">MEIAKITTPKDWVYFAKGSANILFKYIGSHDFLKDKLLRIRLAKETAEYISTCELYDFVELKCKPLFADSFIDAQLIVLEQQFLAQLDSRGNKIMTSERYGLLTPNVLNGDYIRHSLSKHCQLYIGTQEPLQQVIFEIKPKWLYDNNQTNYCRTCSLNQLRDHPRHFCPLDLLYEDTINKGLSDLFSPIPDEVLSQLDREKFPVKKLFEAFLRKPDNVFLKLKCYQKTNDPSAELMQLQSSKDVSIDLSLIMTLRDVGVFIKFERYNNESGSQNPKHMGDNIVSMDEYGKFLITCNIYDLDLKSQMKFKYWQSIEVKLGPIYNSSNPNWIPCVKHSD</sequence>
<comment type="similarity">
    <text evidence="3">Belongs to the IPK1 type 1 family.</text>
</comment>
<dbReference type="GO" id="GO:0032958">
    <property type="term" value="P:inositol phosphate biosynthetic process"/>
    <property type="evidence" value="ECO:0007669"/>
    <property type="project" value="TreeGrafter"/>
</dbReference>
<dbReference type="Proteomes" id="UP000449547">
    <property type="component" value="Unassembled WGS sequence"/>
</dbReference>
<keyword evidence="12" id="KW-1185">Reference proteome</keyword>